<accession>A0A9D4K8R7</accession>
<proteinExistence type="predicted"/>
<dbReference type="OrthoDB" id="2963168at2759"/>
<gene>
    <name evidence="1" type="ORF">DPMN_108422</name>
</gene>
<reference evidence="1" key="2">
    <citation type="submission" date="2020-11" db="EMBL/GenBank/DDBJ databases">
        <authorList>
            <person name="McCartney M.A."/>
            <person name="Auch B."/>
            <person name="Kono T."/>
            <person name="Mallez S."/>
            <person name="Becker A."/>
            <person name="Gohl D.M."/>
            <person name="Silverstein K.A.T."/>
            <person name="Koren S."/>
            <person name="Bechman K.B."/>
            <person name="Herman A."/>
            <person name="Abrahante J.E."/>
            <person name="Garbe J."/>
        </authorList>
    </citation>
    <scope>NUCLEOTIDE SEQUENCE</scope>
    <source>
        <strain evidence="1">Duluth1</strain>
        <tissue evidence="1">Whole animal</tissue>
    </source>
</reference>
<sequence>MESNWENKLIVASIDFGTTFTGCAFSMLADYQTYREKIMTIHWKSGVSEQATKTPTILLLKKDLSFESFGYEAEETFAEITEDSDDVDDWHYFKYFKMKLYDENKDSKIRTTSKVTDQNGREIDALHVISVSIKFIKDKIMDELKARIGVLRDDDVYFVLTCPAIWSDNAKRFMRTAAEKAGIANDHLRIGLEPECAAIYLHNVTLPDLSASKKQSFCMAHGDAYLIVDLGGGTVDIAAHKINGLGRFEEILIPDGGPWGSININFKFEQALTALSGARALETFRRENMHDYTALMRAFELKKIAFPGTRSKVTMQLPITYLQCHQNENRDSLLDSIKEVAHTVFSQCSFQPKNNVISFPNDSFASLYDETIGLILDKVRTILEYLEKVKQHDIKTIFCVGGFADCKLLRKRFTDEFGDRVIAPSEAITAIMKGAVMFGRDENIIEFRISRFTYGLDWSVDFDSKIHDPKRKEVTESGDVCKDIFYTIAEMGQRIPTDYATKKIESFVKASSQDRMEFPFYRTEKVQAPLYIDDPGCSLMGSMIVGLDDTAGGLDRYVTLEVYFGASELRAEATDNKGKKHTVAFNLDESEP</sequence>
<protein>
    <submittedName>
        <fullName evidence="1">Uncharacterized protein</fullName>
    </submittedName>
</protein>
<evidence type="ECO:0000313" key="1">
    <source>
        <dbReference type="EMBL" id="KAH3835083.1"/>
    </source>
</evidence>
<dbReference type="EMBL" id="JAIWYP010000004">
    <property type="protein sequence ID" value="KAH3835083.1"/>
    <property type="molecule type" value="Genomic_DNA"/>
</dbReference>
<dbReference type="PANTHER" id="PTHR14187:SF5">
    <property type="entry name" value="HEAT SHOCK 70 KDA PROTEIN 12A"/>
    <property type="match status" value="1"/>
</dbReference>
<keyword evidence="2" id="KW-1185">Reference proteome</keyword>
<organism evidence="1 2">
    <name type="scientific">Dreissena polymorpha</name>
    <name type="common">Zebra mussel</name>
    <name type="synonym">Mytilus polymorpha</name>
    <dbReference type="NCBI Taxonomy" id="45954"/>
    <lineage>
        <taxon>Eukaryota</taxon>
        <taxon>Metazoa</taxon>
        <taxon>Spiralia</taxon>
        <taxon>Lophotrochozoa</taxon>
        <taxon>Mollusca</taxon>
        <taxon>Bivalvia</taxon>
        <taxon>Autobranchia</taxon>
        <taxon>Heteroconchia</taxon>
        <taxon>Euheterodonta</taxon>
        <taxon>Imparidentia</taxon>
        <taxon>Neoheterodontei</taxon>
        <taxon>Myida</taxon>
        <taxon>Dreissenoidea</taxon>
        <taxon>Dreissenidae</taxon>
        <taxon>Dreissena</taxon>
    </lineage>
</organism>
<dbReference type="Gene3D" id="3.30.420.40">
    <property type="match status" value="1"/>
</dbReference>
<name>A0A9D4K8R7_DREPO</name>
<dbReference type="Proteomes" id="UP000828390">
    <property type="component" value="Unassembled WGS sequence"/>
</dbReference>
<comment type="caution">
    <text evidence="1">The sequence shown here is derived from an EMBL/GenBank/DDBJ whole genome shotgun (WGS) entry which is preliminary data.</text>
</comment>
<reference evidence="1" key="1">
    <citation type="journal article" date="2019" name="bioRxiv">
        <title>The Genome of the Zebra Mussel, Dreissena polymorpha: A Resource for Invasive Species Research.</title>
        <authorList>
            <person name="McCartney M.A."/>
            <person name="Auch B."/>
            <person name="Kono T."/>
            <person name="Mallez S."/>
            <person name="Zhang Y."/>
            <person name="Obille A."/>
            <person name="Becker A."/>
            <person name="Abrahante J.E."/>
            <person name="Garbe J."/>
            <person name="Badalamenti J.P."/>
            <person name="Herman A."/>
            <person name="Mangelson H."/>
            <person name="Liachko I."/>
            <person name="Sullivan S."/>
            <person name="Sone E.D."/>
            <person name="Koren S."/>
            <person name="Silverstein K.A.T."/>
            <person name="Beckman K.B."/>
            <person name="Gohl D.M."/>
        </authorList>
    </citation>
    <scope>NUCLEOTIDE SEQUENCE</scope>
    <source>
        <strain evidence="1">Duluth1</strain>
        <tissue evidence="1">Whole animal</tissue>
    </source>
</reference>
<evidence type="ECO:0000313" key="2">
    <source>
        <dbReference type="Proteomes" id="UP000828390"/>
    </source>
</evidence>
<dbReference type="SUPFAM" id="SSF53067">
    <property type="entry name" value="Actin-like ATPase domain"/>
    <property type="match status" value="2"/>
</dbReference>
<dbReference type="AlphaFoldDB" id="A0A9D4K8R7"/>
<dbReference type="PANTHER" id="PTHR14187">
    <property type="entry name" value="ALPHA KINASE/ELONGATION FACTOR 2 KINASE"/>
    <property type="match status" value="1"/>
</dbReference>
<dbReference type="CDD" id="cd10229">
    <property type="entry name" value="ASKHA_NBD_HSP70_HSPA12"/>
    <property type="match status" value="1"/>
</dbReference>
<dbReference type="InterPro" id="IPR043129">
    <property type="entry name" value="ATPase_NBD"/>
</dbReference>